<dbReference type="PANTHER" id="PTHR43727">
    <property type="entry name" value="DIAMINOPIMELATE DECARBOXYLASE"/>
    <property type="match status" value="1"/>
</dbReference>
<organism evidence="5 6">
    <name type="scientific">Candidatus Roizmanbacteria bacterium RIFCSPLOWO2_01_FULL_40_42</name>
    <dbReference type="NCBI Taxonomy" id="1802066"/>
    <lineage>
        <taxon>Bacteria</taxon>
        <taxon>Candidatus Roizmaniibacteriota</taxon>
    </lineage>
</organism>
<feature type="active site" description="Proton donor" evidence="3">
    <location>
        <position position="389"/>
    </location>
</feature>
<dbReference type="InterPro" id="IPR022644">
    <property type="entry name" value="De-COase2_N"/>
</dbReference>
<feature type="modified residue" description="N6-(pyridoxal phosphate)lysine" evidence="3">
    <location>
        <position position="86"/>
    </location>
</feature>
<proteinExistence type="predicted"/>
<evidence type="ECO:0000313" key="5">
    <source>
        <dbReference type="EMBL" id="OGK50886.1"/>
    </source>
</evidence>
<dbReference type="GO" id="GO:0009089">
    <property type="term" value="P:lysine biosynthetic process via diaminopimelate"/>
    <property type="evidence" value="ECO:0007669"/>
    <property type="project" value="TreeGrafter"/>
</dbReference>
<evidence type="ECO:0000313" key="6">
    <source>
        <dbReference type="Proteomes" id="UP000178558"/>
    </source>
</evidence>
<dbReference type="PRINTS" id="PR01179">
    <property type="entry name" value="ODADCRBXLASE"/>
</dbReference>
<protein>
    <recommendedName>
        <fullName evidence="4">Orn/DAP/Arg decarboxylase 2 N-terminal domain-containing protein</fullName>
    </recommendedName>
</protein>
<feature type="domain" description="Orn/DAP/Arg decarboxylase 2 N-terminal" evidence="4">
    <location>
        <begin position="70"/>
        <end position="328"/>
    </location>
</feature>
<dbReference type="InterPro" id="IPR009006">
    <property type="entry name" value="Ala_racemase/Decarboxylase_C"/>
</dbReference>
<gene>
    <name evidence="5" type="ORF">A3B50_01240</name>
</gene>
<dbReference type="InterPro" id="IPR029066">
    <property type="entry name" value="PLP-binding_barrel"/>
</dbReference>
<evidence type="ECO:0000259" key="4">
    <source>
        <dbReference type="Pfam" id="PF02784"/>
    </source>
</evidence>
<dbReference type="AlphaFoldDB" id="A0A1F7J5J9"/>
<dbReference type="PROSITE" id="PS00878">
    <property type="entry name" value="ODR_DC_2_1"/>
    <property type="match status" value="1"/>
</dbReference>
<sequence length="436" mass="49762">MLAKDLQKVERNIAAILNSKKKIPVFNPRPLVRNVLKKRARILKTVKKHKTPFFLYDKTELIKSIDDFREIFKKHVPSSEIYYAMKANPHEFILKDVVRNGLGIDASSGHELQKALKIGAERILFTGPGKTIDELMIALKHNRKVVLNIDSTGEIRKLKSLIKKIKKKLQVGIRISTSDHGKWTKFGIPLHELSSIWKDLKKDDFLQPEGIQAHMSWNETAEPYKNIISTIARYLDDHKELKREIKFIDLGGGFLPQKIEGLHSWSLVKGQIAKIAAEEVGETSTLTRKHFLSKAIPLSKYASEIGSAIKKHLSDLGCTYYFEPGRIICNNAMHIVLRVEDVKNPHAVIADGGTNMIGWERFEEEYFPVVNITQPSLQEKEVVIYGSLCTPHDIWGYFYHGKKIIEKDILVIPNQGAYTYTYAQNFIKPIPQVFAL</sequence>
<dbReference type="SUPFAM" id="SSF51419">
    <property type="entry name" value="PLP-binding barrel"/>
    <property type="match status" value="1"/>
</dbReference>
<evidence type="ECO:0000256" key="2">
    <source>
        <dbReference type="ARBA" id="ARBA00022898"/>
    </source>
</evidence>
<evidence type="ECO:0000256" key="3">
    <source>
        <dbReference type="PIRSR" id="PIRSR600183-50"/>
    </source>
</evidence>
<dbReference type="Pfam" id="PF02784">
    <property type="entry name" value="Orn_Arg_deC_N"/>
    <property type="match status" value="1"/>
</dbReference>
<reference evidence="5 6" key="1">
    <citation type="journal article" date="2016" name="Nat. Commun.">
        <title>Thousands of microbial genomes shed light on interconnected biogeochemical processes in an aquifer system.</title>
        <authorList>
            <person name="Anantharaman K."/>
            <person name="Brown C.T."/>
            <person name="Hug L.A."/>
            <person name="Sharon I."/>
            <person name="Castelle C.J."/>
            <person name="Probst A.J."/>
            <person name="Thomas B.C."/>
            <person name="Singh A."/>
            <person name="Wilkins M.J."/>
            <person name="Karaoz U."/>
            <person name="Brodie E.L."/>
            <person name="Williams K.H."/>
            <person name="Hubbard S.S."/>
            <person name="Banfield J.F."/>
        </authorList>
    </citation>
    <scope>NUCLEOTIDE SEQUENCE [LARGE SCALE GENOMIC DNA]</scope>
</reference>
<comment type="cofactor">
    <cofactor evidence="1 3">
        <name>pyridoxal 5'-phosphate</name>
        <dbReference type="ChEBI" id="CHEBI:597326"/>
    </cofactor>
</comment>
<dbReference type="SUPFAM" id="SSF50621">
    <property type="entry name" value="Alanine racemase C-terminal domain-like"/>
    <property type="match status" value="1"/>
</dbReference>
<dbReference type="Gene3D" id="2.40.37.10">
    <property type="entry name" value="Lyase, Ornithine Decarboxylase, Chain A, domain 1"/>
    <property type="match status" value="1"/>
</dbReference>
<dbReference type="InterPro" id="IPR022653">
    <property type="entry name" value="De-COase2_pyr-phos_BS"/>
</dbReference>
<accession>A0A1F7J5J9</accession>
<dbReference type="Proteomes" id="UP000178558">
    <property type="component" value="Unassembled WGS sequence"/>
</dbReference>
<keyword evidence="2 3" id="KW-0663">Pyridoxal phosphate</keyword>
<comment type="caution">
    <text evidence="5">The sequence shown here is derived from an EMBL/GenBank/DDBJ whole genome shotgun (WGS) entry which is preliminary data.</text>
</comment>
<dbReference type="GO" id="GO:0008836">
    <property type="term" value="F:diaminopimelate decarboxylase activity"/>
    <property type="evidence" value="ECO:0007669"/>
    <property type="project" value="TreeGrafter"/>
</dbReference>
<name>A0A1F7J5J9_9BACT</name>
<evidence type="ECO:0000256" key="1">
    <source>
        <dbReference type="ARBA" id="ARBA00001933"/>
    </source>
</evidence>
<dbReference type="PANTHER" id="PTHR43727:SF3">
    <property type="entry name" value="GROUP IV DECARBOXYLASE"/>
    <property type="match status" value="1"/>
</dbReference>
<dbReference type="Gene3D" id="3.20.20.10">
    <property type="entry name" value="Alanine racemase"/>
    <property type="match status" value="1"/>
</dbReference>
<dbReference type="InterPro" id="IPR000183">
    <property type="entry name" value="Orn/DAP/Arg_de-COase"/>
</dbReference>
<dbReference type="EMBL" id="MGAQ01000010">
    <property type="protein sequence ID" value="OGK50886.1"/>
    <property type="molecule type" value="Genomic_DNA"/>
</dbReference>